<feature type="region of interest" description="Disordered" evidence="1">
    <location>
        <begin position="130"/>
        <end position="170"/>
    </location>
</feature>
<feature type="compositionally biased region" description="Polar residues" evidence="1">
    <location>
        <begin position="246"/>
        <end position="256"/>
    </location>
</feature>
<feature type="compositionally biased region" description="Basic and acidic residues" evidence="1">
    <location>
        <begin position="34"/>
        <end position="46"/>
    </location>
</feature>
<evidence type="ECO:0000256" key="1">
    <source>
        <dbReference type="SAM" id="MobiDB-lite"/>
    </source>
</evidence>
<feature type="compositionally biased region" description="Low complexity" evidence="1">
    <location>
        <begin position="519"/>
        <end position="532"/>
    </location>
</feature>
<name>A0A0B7F5U6_THACB</name>
<feature type="compositionally biased region" description="Basic and acidic residues" evidence="1">
    <location>
        <begin position="475"/>
        <end position="484"/>
    </location>
</feature>
<feature type="region of interest" description="Disordered" evidence="1">
    <location>
        <begin position="219"/>
        <end position="315"/>
    </location>
</feature>
<evidence type="ECO:0000313" key="3">
    <source>
        <dbReference type="Proteomes" id="UP000059188"/>
    </source>
</evidence>
<sequence length="544" mass="59295">MSRQLRSGRNYNASKAPPAPKRGLRKGKTGNGNELRKAKQASKENSKQQLVPKKREQLTFGTTLGDKICPGESVYIVGANKRPGIALHGNNGVKLSPSAYVALTKRAPPIWRVLTWPKPAIKSRMIADAPEDGEAAVQKNAEAAERAPGAQEDAPGSADRAPAAKSVPTTPTITAWEGLDLGDEVYTTARTSRLRDKSLALNSDGEQVLAQYVVNDNMSETPTVGSERKKRRRRKSKGKLKAPVESPSNESKSTANHEGLTWGEEVRRATGDDPGADQLSKLPDLSKWVNPDWSRLDYLPANSEPSAATDSESVQVNALIYKVKEDFGYNDDEYVEVLRNLRKQERSESSHSQTRGAGPSQKRTHQVTVEEVAEESEATETSRTQSYVGKGKGREKPKGKAKKRKRPSLGMALDDLEGPRECTARPPDRNDTLVTYRGGGYFEGLFGTTPMRTGKATGTETTHNTRPTSKSTRSMKREEPEGARRRPRRSATPSDSLEQSSKSDSNKGPTHIPNPGGSPSPSDSDSSDSDYTSSDKSRTAQSTR</sequence>
<feature type="region of interest" description="Disordered" evidence="1">
    <location>
        <begin position="340"/>
        <end position="544"/>
    </location>
</feature>
<feature type="region of interest" description="Disordered" evidence="1">
    <location>
        <begin position="1"/>
        <end position="63"/>
    </location>
</feature>
<reference evidence="2 3" key="1">
    <citation type="submission" date="2014-11" db="EMBL/GenBank/DDBJ databases">
        <authorList>
            <person name="Wibberg Daniel"/>
        </authorList>
    </citation>
    <scope>NUCLEOTIDE SEQUENCE [LARGE SCALE GENOMIC DNA]</scope>
    <source>
        <strain evidence="2">Rhizoctonia solani AG1-IB 7/3/14</strain>
    </source>
</reference>
<feature type="compositionally biased region" description="Polar residues" evidence="1">
    <location>
        <begin position="1"/>
        <end position="13"/>
    </location>
</feature>
<gene>
    <name evidence="2" type="ORF">RSOLAG1IB_11383</name>
</gene>
<accession>A0A0B7F5U6</accession>
<keyword evidence="3" id="KW-1185">Reference proteome</keyword>
<feature type="compositionally biased region" description="Polar residues" evidence="1">
    <location>
        <begin position="303"/>
        <end position="315"/>
    </location>
</feature>
<feature type="compositionally biased region" description="Basic and acidic residues" evidence="1">
    <location>
        <begin position="417"/>
        <end position="431"/>
    </location>
</feature>
<protein>
    <submittedName>
        <fullName evidence="2">Uncharacterized protein</fullName>
    </submittedName>
</protein>
<feature type="compositionally biased region" description="Basic residues" evidence="1">
    <location>
        <begin position="228"/>
        <end position="240"/>
    </location>
</feature>
<feature type="compositionally biased region" description="Polar residues" evidence="1">
    <location>
        <begin position="456"/>
        <end position="472"/>
    </location>
</feature>
<dbReference type="OrthoDB" id="3267748at2759"/>
<organism evidence="2 3">
    <name type="scientific">Thanatephorus cucumeris (strain AG1-IB / isolate 7/3/14)</name>
    <name type="common">Lettuce bottom rot fungus</name>
    <name type="synonym">Rhizoctonia solani</name>
    <dbReference type="NCBI Taxonomy" id="1108050"/>
    <lineage>
        <taxon>Eukaryota</taxon>
        <taxon>Fungi</taxon>
        <taxon>Dikarya</taxon>
        <taxon>Basidiomycota</taxon>
        <taxon>Agaricomycotina</taxon>
        <taxon>Agaricomycetes</taxon>
        <taxon>Cantharellales</taxon>
        <taxon>Ceratobasidiaceae</taxon>
        <taxon>Rhizoctonia</taxon>
        <taxon>Rhizoctonia solani AG-1</taxon>
    </lineage>
</organism>
<evidence type="ECO:0000313" key="2">
    <source>
        <dbReference type="EMBL" id="CEL53451.1"/>
    </source>
</evidence>
<feature type="compositionally biased region" description="Low complexity" evidence="1">
    <location>
        <begin position="494"/>
        <end position="503"/>
    </location>
</feature>
<dbReference type="EMBL" id="LN679225">
    <property type="protein sequence ID" value="CEL53451.1"/>
    <property type="molecule type" value="Genomic_DNA"/>
</dbReference>
<proteinExistence type="predicted"/>
<dbReference type="AlphaFoldDB" id="A0A0B7F5U6"/>
<dbReference type="Proteomes" id="UP000059188">
    <property type="component" value="Unassembled WGS sequence"/>
</dbReference>
<dbReference type="STRING" id="1108050.A0A0B7F5U6"/>